<sequence length="106" mass="12094">MHMSVRDNGHLAEFEKALEDWVDERFVSRDMLRALTMFSVYLVNLSEADGWQFDGYSYKTGIPMGCLTVKATIDGVPQVVFTSGRTHTGCVVVFMRKLDLGLLEWR</sequence>
<dbReference type="AlphaFoldDB" id="X1AYM0"/>
<organism evidence="1">
    <name type="scientific">marine sediment metagenome</name>
    <dbReference type="NCBI Taxonomy" id="412755"/>
    <lineage>
        <taxon>unclassified sequences</taxon>
        <taxon>metagenomes</taxon>
        <taxon>ecological metagenomes</taxon>
    </lineage>
</organism>
<protein>
    <submittedName>
        <fullName evidence="1">Uncharacterized protein</fullName>
    </submittedName>
</protein>
<reference evidence="1" key="1">
    <citation type="journal article" date="2014" name="Front. Microbiol.">
        <title>High frequency of phylogenetically diverse reductive dehalogenase-homologous genes in deep subseafloor sedimentary metagenomes.</title>
        <authorList>
            <person name="Kawai M."/>
            <person name="Futagami T."/>
            <person name="Toyoda A."/>
            <person name="Takaki Y."/>
            <person name="Nishi S."/>
            <person name="Hori S."/>
            <person name="Arai W."/>
            <person name="Tsubouchi T."/>
            <person name="Morono Y."/>
            <person name="Uchiyama I."/>
            <person name="Ito T."/>
            <person name="Fujiyama A."/>
            <person name="Inagaki F."/>
            <person name="Takami H."/>
        </authorList>
    </citation>
    <scope>NUCLEOTIDE SEQUENCE</scope>
    <source>
        <strain evidence="1">Expedition CK06-06</strain>
    </source>
</reference>
<gene>
    <name evidence="1" type="ORF">S01H4_28721</name>
</gene>
<proteinExistence type="predicted"/>
<name>X1AYM0_9ZZZZ</name>
<feature type="non-terminal residue" evidence="1">
    <location>
        <position position="106"/>
    </location>
</feature>
<dbReference type="EMBL" id="BART01014369">
    <property type="protein sequence ID" value="GAG87875.1"/>
    <property type="molecule type" value="Genomic_DNA"/>
</dbReference>
<comment type="caution">
    <text evidence="1">The sequence shown here is derived from an EMBL/GenBank/DDBJ whole genome shotgun (WGS) entry which is preliminary data.</text>
</comment>
<accession>X1AYM0</accession>
<evidence type="ECO:0000313" key="1">
    <source>
        <dbReference type="EMBL" id="GAG87875.1"/>
    </source>
</evidence>